<evidence type="ECO:0000313" key="5">
    <source>
        <dbReference type="Proteomes" id="UP000256328"/>
    </source>
</evidence>
<keyword evidence="2 3" id="KW-0732">Signal</keyword>
<comment type="similarity">
    <text evidence="1">Belongs to the STIG1 family.</text>
</comment>
<organism evidence="4 5">
    <name type="scientific">Coleophoma crateriformis</name>
    <dbReference type="NCBI Taxonomy" id="565419"/>
    <lineage>
        <taxon>Eukaryota</taxon>
        <taxon>Fungi</taxon>
        <taxon>Dikarya</taxon>
        <taxon>Ascomycota</taxon>
        <taxon>Pezizomycotina</taxon>
        <taxon>Leotiomycetes</taxon>
        <taxon>Helotiales</taxon>
        <taxon>Dermateaceae</taxon>
        <taxon>Coleophoma</taxon>
    </lineage>
</organism>
<dbReference type="Proteomes" id="UP000256328">
    <property type="component" value="Unassembled WGS sequence"/>
</dbReference>
<evidence type="ECO:0000256" key="2">
    <source>
        <dbReference type="ARBA" id="ARBA00022729"/>
    </source>
</evidence>
<feature type="signal peptide" evidence="3">
    <location>
        <begin position="1"/>
        <end position="19"/>
    </location>
</feature>
<dbReference type="InterPro" id="IPR006969">
    <property type="entry name" value="Stig-like"/>
</dbReference>
<keyword evidence="5" id="KW-1185">Reference proteome</keyword>
<dbReference type="AlphaFoldDB" id="A0A3D8Q782"/>
<evidence type="ECO:0000256" key="1">
    <source>
        <dbReference type="ARBA" id="ARBA00006010"/>
    </source>
</evidence>
<comment type="caution">
    <text evidence="4">The sequence shown here is derived from an EMBL/GenBank/DDBJ whole genome shotgun (WGS) entry which is preliminary data.</text>
</comment>
<dbReference type="EMBL" id="PDLN01000022">
    <property type="protein sequence ID" value="RDW57692.1"/>
    <property type="molecule type" value="Genomic_DNA"/>
</dbReference>
<dbReference type="OrthoDB" id="5596743at2759"/>
<reference evidence="4 5" key="1">
    <citation type="journal article" date="2018" name="IMA Fungus">
        <title>IMA Genome-F 9: Draft genome sequence of Annulohypoxylon stygium, Aspergillus mulundensis, Berkeleyomyces basicola (syn. Thielaviopsis basicola), Ceratocystis smalleyi, two Cercospora beticola strains, Coleophoma cylindrospora, Fusarium fracticaudum, Phialophora cf. hyalina, and Morchella septimelata.</title>
        <authorList>
            <person name="Wingfield B.D."/>
            <person name="Bills G.F."/>
            <person name="Dong Y."/>
            <person name="Huang W."/>
            <person name="Nel W.J."/>
            <person name="Swalarsk-Parry B.S."/>
            <person name="Vaghefi N."/>
            <person name="Wilken P.M."/>
            <person name="An Z."/>
            <person name="de Beer Z.W."/>
            <person name="De Vos L."/>
            <person name="Chen L."/>
            <person name="Duong T.A."/>
            <person name="Gao Y."/>
            <person name="Hammerbacher A."/>
            <person name="Kikkert J.R."/>
            <person name="Li Y."/>
            <person name="Li H."/>
            <person name="Li K."/>
            <person name="Li Q."/>
            <person name="Liu X."/>
            <person name="Ma X."/>
            <person name="Naidoo K."/>
            <person name="Pethybridge S.J."/>
            <person name="Sun J."/>
            <person name="Steenkamp E.T."/>
            <person name="van der Nest M.A."/>
            <person name="van Wyk S."/>
            <person name="Wingfield M.J."/>
            <person name="Xiong C."/>
            <person name="Yue Q."/>
            <person name="Zhang X."/>
        </authorList>
    </citation>
    <scope>NUCLEOTIDE SEQUENCE [LARGE SCALE GENOMIC DNA]</scope>
    <source>
        <strain evidence="4 5">BP5796</strain>
    </source>
</reference>
<gene>
    <name evidence="4" type="ORF">BP5796_12493</name>
</gene>
<feature type="chain" id="PRO_5017654846" evidence="3">
    <location>
        <begin position="20"/>
        <end position="371"/>
    </location>
</feature>
<proteinExistence type="inferred from homology"/>
<accession>A0A3D8Q782</accession>
<protein>
    <submittedName>
        <fullName evidence="4">Uncharacterized protein</fullName>
    </submittedName>
</protein>
<dbReference type="Pfam" id="PF04885">
    <property type="entry name" value="Stig1"/>
    <property type="match status" value="1"/>
</dbReference>
<sequence length="371" mass="36767">MLFVSISLASFFWAQHASAACSGTNLLNAFIRSPILAQSFCSTFTQGPGSPLPTFVPTTYGAASFSSACSCLATKLSTTTTSTKAATSTSTLPTTPTLTITLPASTITLSASTVTLPASTITATSTSIAVCEPITVTLPVSTITLSAEVASTVTITVTSSITTTALTCPADQSLCAGDCKSLQVDALNCGTCGNVCEPLPNANNICVGGVCQYTCNPGFSDCDGNSANGCETNIDNSANNCGACGVACGAINGSPVCTQGVCGTGVCNFGFGDCDGFPQNGCETNLSNSPANCGSCGFTCNSANAFSLCQGGVCGISGCRAGFGDCNGNTSDGCEINLMNDPLNCGACGQACPSINGHAVCSSGSCAVTVN</sequence>
<name>A0A3D8Q782_9HELO</name>
<evidence type="ECO:0000256" key="3">
    <source>
        <dbReference type="SAM" id="SignalP"/>
    </source>
</evidence>
<evidence type="ECO:0000313" key="4">
    <source>
        <dbReference type="EMBL" id="RDW57692.1"/>
    </source>
</evidence>